<gene>
    <name evidence="1" type="ORF">NEOLEDRAFT_1177948</name>
</gene>
<dbReference type="Proteomes" id="UP000076761">
    <property type="component" value="Unassembled WGS sequence"/>
</dbReference>
<name>A0A165T5A8_9AGAM</name>
<organism evidence="1 2">
    <name type="scientific">Neolentinus lepideus HHB14362 ss-1</name>
    <dbReference type="NCBI Taxonomy" id="1314782"/>
    <lineage>
        <taxon>Eukaryota</taxon>
        <taxon>Fungi</taxon>
        <taxon>Dikarya</taxon>
        <taxon>Basidiomycota</taxon>
        <taxon>Agaricomycotina</taxon>
        <taxon>Agaricomycetes</taxon>
        <taxon>Gloeophyllales</taxon>
        <taxon>Gloeophyllaceae</taxon>
        <taxon>Neolentinus</taxon>
    </lineage>
</organism>
<accession>A0A165T5A8</accession>
<evidence type="ECO:0000313" key="1">
    <source>
        <dbReference type="EMBL" id="KZT26162.1"/>
    </source>
</evidence>
<dbReference type="AlphaFoldDB" id="A0A165T5A8"/>
<dbReference type="InParanoid" id="A0A165T5A8"/>
<dbReference type="OrthoDB" id="5190258at2759"/>
<protein>
    <submittedName>
        <fullName evidence="1">TT1751-like protein</fullName>
    </submittedName>
</protein>
<dbReference type="Gene3D" id="3.30.310.70">
    <property type="entry name" value="TT1751-like domain"/>
    <property type="match status" value="1"/>
</dbReference>
<dbReference type="InterPro" id="IPR005180">
    <property type="entry name" value="DUF302"/>
</dbReference>
<dbReference type="SUPFAM" id="SSF103247">
    <property type="entry name" value="TT1751-like"/>
    <property type="match status" value="1"/>
</dbReference>
<dbReference type="CDD" id="cd14797">
    <property type="entry name" value="DUF302"/>
    <property type="match status" value="1"/>
</dbReference>
<reference evidence="1 2" key="1">
    <citation type="journal article" date="2016" name="Mol. Biol. Evol.">
        <title>Comparative Genomics of Early-Diverging Mushroom-Forming Fungi Provides Insights into the Origins of Lignocellulose Decay Capabilities.</title>
        <authorList>
            <person name="Nagy L.G."/>
            <person name="Riley R."/>
            <person name="Tritt A."/>
            <person name="Adam C."/>
            <person name="Daum C."/>
            <person name="Floudas D."/>
            <person name="Sun H."/>
            <person name="Yadav J.S."/>
            <person name="Pangilinan J."/>
            <person name="Larsson K.H."/>
            <person name="Matsuura K."/>
            <person name="Barry K."/>
            <person name="Labutti K."/>
            <person name="Kuo R."/>
            <person name="Ohm R.A."/>
            <person name="Bhattacharya S.S."/>
            <person name="Shirouzu T."/>
            <person name="Yoshinaga Y."/>
            <person name="Martin F.M."/>
            <person name="Grigoriev I.V."/>
            <person name="Hibbett D.S."/>
        </authorList>
    </citation>
    <scope>NUCLEOTIDE SEQUENCE [LARGE SCALE GENOMIC DNA]</scope>
    <source>
        <strain evidence="1 2">HHB14362 ss-1</strain>
    </source>
</reference>
<sequence>MSKTTFSYQAQRVTYETDVPVSEVLTRLDKELNRANSAGVLQKLLNITRKEDLESAIHGQTDNGVRDFMFFGQIRHDGWLNAYFGKDTYQHISVYTLGNPLIAQTMIRHDTIAGFYVPPKIFVIGNPDGKGAKVIYDLPSSLIAAGKEGELKTAAEGLDAKLENLVKKITAKL</sequence>
<dbReference type="EMBL" id="KV425568">
    <property type="protein sequence ID" value="KZT26162.1"/>
    <property type="molecule type" value="Genomic_DNA"/>
</dbReference>
<evidence type="ECO:0000313" key="2">
    <source>
        <dbReference type="Proteomes" id="UP000076761"/>
    </source>
</evidence>
<dbReference type="InterPro" id="IPR035923">
    <property type="entry name" value="TT1751-like_sf"/>
</dbReference>
<proteinExistence type="predicted"/>
<keyword evidence="2" id="KW-1185">Reference proteome</keyword>